<evidence type="ECO:0000256" key="3">
    <source>
        <dbReference type="ARBA" id="ARBA00022630"/>
    </source>
</evidence>
<name>K0SMV9_THAOC</name>
<evidence type="ECO:0000256" key="1">
    <source>
        <dbReference type="ARBA" id="ARBA00001974"/>
    </source>
</evidence>
<dbReference type="OrthoDB" id="361797at2759"/>
<evidence type="ECO:0000313" key="11">
    <source>
        <dbReference type="EMBL" id="EJK59802.1"/>
    </source>
</evidence>
<evidence type="ECO:0000259" key="10">
    <source>
        <dbReference type="Pfam" id="PF07992"/>
    </source>
</evidence>
<dbReference type="Gene3D" id="3.50.50.60">
    <property type="entry name" value="FAD/NAD(P)-binding domain"/>
    <property type="match status" value="1"/>
</dbReference>
<protein>
    <recommendedName>
        <fullName evidence="13">Dihydrolipoyl dehydrogenase</fullName>
    </recommendedName>
</protein>
<evidence type="ECO:0000256" key="8">
    <source>
        <dbReference type="SAM" id="SignalP"/>
    </source>
</evidence>
<evidence type="ECO:0008006" key="13">
    <source>
        <dbReference type="Google" id="ProtNLM"/>
    </source>
</evidence>
<gene>
    <name evidence="11" type="ORF">THAOC_19934</name>
</gene>
<feature type="compositionally biased region" description="Basic residues" evidence="7">
    <location>
        <begin position="235"/>
        <end position="249"/>
    </location>
</feature>
<keyword evidence="3" id="KW-0285">Flavoprotein</keyword>
<feature type="compositionally biased region" description="Low complexity" evidence="7">
    <location>
        <begin position="92"/>
        <end position="105"/>
    </location>
</feature>
<dbReference type="PANTHER" id="PTHR22912:SF151">
    <property type="entry name" value="DIHYDROLIPOYL DEHYDROGENASE, MITOCHONDRIAL"/>
    <property type="match status" value="1"/>
</dbReference>
<dbReference type="GO" id="GO:0050660">
    <property type="term" value="F:flavin adenine dinucleotide binding"/>
    <property type="evidence" value="ECO:0007669"/>
    <property type="project" value="TreeGrafter"/>
</dbReference>
<feature type="compositionally biased region" description="Low complexity" evidence="7">
    <location>
        <begin position="126"/>
        <end position="138"/>
    </location>
</feature>
<sequence>MRLVTASTLLSAAAAFAPRSPVRTPRTTSLDASKCGGYDFDVIIVGCGVGGHGAALHARAQDLSTAVFVRGGRGRHVREPRLRPVEGPPGGVRPRAGDAGRVAPVRVRHHGGRRGEVRPRGGGGPREAAGQPRQGQPRGEPRGPERGHRGRPGGPDGRAARGEGRELRQGLHGQGHRPRAGLRALRPAGRGGRREDRVHLRRRPRAAERARVGRHRRLRLHRPRVQRRLHRARVGGHLHRGPAQHHAHLRQGDRQAGREAAHPGQAHRLPDQRLRQQGHAGDPGREAGHHRDDRRGHQVSYCWEHVETLEVDAAMVATGRVPNTANMGLEDAGIETSRGFVAVDEKMRVLTSHGEGSSVVPHVYCIGDANGKMMLAHAASAQGISAIENICGREHAVNHDAIPAACFTHPEIAMVGPTEEQARERAEKEGWTLGKSTGSFRANSKALAELEGNGMAKCLFKEETGEVVAVHIIGIHAADLIQECSNAVAAGTTVQELSMMVHTHPTLCEVLDEAFKGAVGMAAH</sequence>
<reference evidence="11 12" key="1">
    <citation type="journal article" date="2012" name="Genome Biol.">
        <title>Genome and low-iron response of an oceanic diatom adapted to chronic iron limitation.</title>
        <authorList>
            <person name="Lommer M."/>
            <person name="Specht M."/>
            <person name="Roy A.S."/>
            <person name="Kraemer L."/>
            <person name="Andreson R."/>
            <person name="Gutowska M.A."/>
            <person name="Wolf J."/>
            <person name="Bergner S.V."/>
            <person name="Schilhabel M.B."/>
            <person name="Klostermeier U.C."/>
            <person name="Beiko R.G."/>
            <person name="Rosenstiel P."/>
            <person name="Hippler M."/>
            <person name="Laroche J."/>
        </authorList>
    </citation>
    <scope>NUCLEOTIDE SEQUENCE [LARGE SCALE GENOMIC DNA]</scope>
    <source>
        <strain evidence="11 12">CCMP1005</strain>
    </source>
</reference>
<evidence type="ECO:0000256" key="2">
    <source>
        <dbReference type="ARBA" id="ARBA00007532"/>
    </source>
</evidence>
<keyword evidence="4" id="KW-0274">FAD</keyword>
<evidence type="ECO:0000259" key="9">
    <source>
        <dbReference type="Pfam" id="PF02852"/>
    </source>
</evidence>
<dbReference type="SUPFAM" id="SSF55424">
    <property type="entry name" value="FAD/NAD-linked reductases, dimerisation (C-terminal) domain"/>
    <property type="match status" value="1"/>
</dbReference>
<feature type="signal peptide" evidence="8">
    <location>
        <begin position="1"/>
        <end position="15"/>
    </location>
</feature>
<dbReference type="Pfam" id="PF07992">
    <property type="entry name" value="Pyr_redox_2"/>
    <property type="match status" value="1"/>
</dbReference>
<dbReference type="InterPro" id="IPR004099">
    <property type="entry name" value="Pyr_nucl-diS_OxRdtase_dimer"/>
</dbReference>
<feature type="region of interest" description="Disordered" evidence="7">
    <location>
        <begin position="235"/>
        <end position="294"/>
    </location>
</feature>
<dbReference type="Gene3D" id="3.30.390.30">
    <property type="match status" value="1"/>
</dbReference>
<comment type="cofactor">
    <cofactor evidence="1">
        <name>FAD</name>
        <dbReference type="ChEBI" id="CHEBI:57692"/>
    </cofactor>
</comment>
<dbReference type="InterPro" id="IPR023753">
    <property type="entry name" value="FAD/NAD-binding_dom"/>
</dbReference>
<keyword evidence="6" id="KW-0520">NAD</keyword>
<keyword evidence="5" id="KW-0560">Oxidoreductase</keyword>
<comment type="similarity">
    <text evidence="2">Belongs to the class-I pyridine nucleotide-disulfide oxidoreductase family.</text>
</comment>
<feature type="compositionally biased region" description="Basic and acidic residues" evidence="7">
    <location>
        <begin position="250"/>
        <end position="261"/>
    </location>
</feature>
<evidence type="ECO:0000256" key="4">
    <source>
        <dbReference type="ARBA" id="ARBA00022827"/>
    </source>
</evidence>
<evidence type="ECO:0000256" key="7">
    <source>
        <dbReference type="SAM" id="MobiDB-lite"/>
    </source>
</evidence>
<feature type="domain" description="Pyridine nucleotide-disulphide oxidoreductase dimerisation" evidence="9">
    <location>
        <begin position="402"/>
        <end position="514"/>
    </location>
</feature>
<evidence type="ECO:0000256" key="6">
    <source>
        <dbReference type="ARBA" id="ARBA00023027"/>
    </source>
</evidence>
<dbReference type="PANTHER" id="PTHR22912">
    <property type="entry name" value="DISULFIDE OXIDOREDUCTASE"/>
    <property type="match status" value="1"/>
</dbReference>
<dbReference type="eggNOG" id="KOG1335">
    <property type="taxonomic scope" value="Eukaryota"/>
</dbReference>
<feature type="compositionally biased region" description="Basic and acidic residues" evidence="7">
    <location>
        <begin position="158"/>
        <end position="169"/>
    </location>
</feature>
<evidence type="ECO:0000256" key="5">
    <source>
        <dbReference type="ARBA" id="ARBA00023002"/>
    </source>
</evidence>
<dbReference type="GO" id="GO:0005739">
    <property type="term" value="C:mitochondrion"/>
    <property type="evidence" value="ECO:0007669"/>
    <property type="project" value="TreeGrafter"/>
</dbReference>
<dbReference type="PRINTS" id="PR00368">
    <property type="entry name" value="FADPNR"/>
</dbReference>
<dbReference type="Proteomes" id="UP000266841">
    <property type="component" value="Unassembled WGS sequence"/>
</dbReference>
<dbReference type="InterPro" id="IPR050151">
    <property type="entry name" value="Class-I_Pyr_Nuc-Dis_Oxidored"/>
</dbReference>
<dbReference type="AlphaFoldDB" id="K0SMV9"/>
<keyword evidence="8" id="KW-0732">Signal</keyword>
<dbReference type="EMBL" id="AGNL01022273">
    <property type="protein sequence ID" value="EJK59802.1"/>
    <property type="molecule type" value="Genomic_DNA"/>
</dbReference>
<comment type="caution">
    <text evidence="11">The sequence shown here is derived from an EMBL/GenBank/DDBJ whole genome shotgun (WGS) entry which is preliminary data.</text>
</comment>
<dbReference type="Pfam" id="PF02852">
    <property type="entry name" value="Pyr_redox_dim"/>
    <property type="match status" value="1"/>
</dbReference>
<dbReference type="InterPro" id="IPR036188">
    <property type="entry name" value="FAD/NAD-bd_sf"/>
</dbReference>
<dbReference type="FunFam" id="3.30.390.30:FF:000001">
    <property type="entry name" value="Dihydrolipoyl dehydrogenase"/>
    <property type="match status" value="1"/>
</dbReference>
<feature type="domain" description="FAD/NAD(P)-binding" evidence="10">
    <location>
        <begin position="302"/>
        <end position="383"/>
    </location>
</feature>
<dbReference type="SUPFAM" id="SSF51905">
    <property type="entry name" value="FAD/NAD(P)-binding domain"/>
    <property type="match status" value="1"/>
</dbReference>
<dbReference type="InterPro" id="IPR016156">
    <property type="entry name" value="FAD/NAD-linked_Rdtase_dimer_sf"/>
</dbReference>
<dbReference type="PRINTS" id="PR00411">
    <property type="entry name" value="PNDRDTASEI"/>
</dbReference>
<dbReference type="GO" id="GO:0045252">
    <property type="term" value="C:oxoglutarate dehydrogenase complex"/>
    <property type="evidence" value="ECO:0007669"/>
    <property type="project" value="TreeGrafter"/>
</dbReference>
<dbReference type="GO" id="GO:0004148">
    <property type="term" value="F:dihydrolipoyl dehydrogenase (NADH) activity"/>
    <property type="evidence" value="ECO:0007669"/>
    <property type="project" value="TreeGrafter"/>
</dbReference>
<feature type="compositionally biased region" description="Basic and acidic residues" evidence="7">
    <location>
        <begin position="282"/>
        <end position="294"/>
    </location>
</feature>
<keyword evidence="12" id="KW-1185">Reference proteome</keyword>
<feature type="chain" id="PRO_5013107773" description="Dihydrolipoyl dehydrogenase" evidence="8">
    <location>
        <begin position="16"/>
        <end position="524"/>
    </location>
</feature>
<organism evidence="11 12">
    <name type="scientific">Thalassiosira oceanica</name>
    <name type="common">Marine diatom</name>
    <dbReference type="NCBI Taxonomy" id="159749"/>
    <lineage>
        <taxon>Eukaryota</taxon>
        <taxon>Sar</taxon>
        <taxon>Stramenopiles</taxon>
        <taxon>Ochrophyta</taxon>
        <taxon>Bacillariophyta</taxon>
        <taxon>Coscinodiscophyceae</taxon>
        <taxon>Thalassiosirophycidae</taxon>
        <taxon>Thalassiosirales</taxon>
        <taxon>Thalassiosiraceae</taxon>
        <taxon>Thalassiosira</taxon>
    </lineage>
</organism>
<feature type="region of interest" description="Disordered" evidence="7">
    <location>
        <begin position="74"/>
        <end position="220"/>
    </location>
</feature>
<evidence type="ECO:0000313" key="12">
    <source>
        <dbReference type="Proteomes" id="UP000266841"/>
    </source>
</evidence>
<accession>K0SMV9</accession>
<proteinExistence type="inferred from homology"/>
<dbReference type="GO" id="GO:0006103">
    <property type="term" value="P:2-oxoglutarate metabolic process"/>
    <property type="evidence" value="ECO:0007669"/>
    <property type="project" value="TreeGrafter"/>
</dbReference>